<dbReference type="Proteomes" id="UP000029736">
    <property type="component" value="Unassembled WGS sequence"/>
</dbReference>
<dbReference type="STRING" id="1524460.IX84_07875"/>
<comment type="caution">
    <text evidence="1">The sequence shown here is derived from an EMBL/GenBank/DDBJ whole genome shotgun (WGS) entry which is preliminary data.</text>
</comment>
<dbReference type="EMBL" id="JPOS01000018">
    <property type="protein sequence ID" value="KGE88587.1"/>
    <property type="molecule type" value="Genomic_DNA"/>
</dbReference>
<dbReference type="RefSeq" id="WP_044218250.1">
    <property type="nucleotide sequence ID" value="NZ_JBKAGJ010000006.1"/>
</dbReference>
<gene>
    <name evidence="1" type="ORF">IX84_07875</name>
</gene>
<evidence type="ECO:0000313" key="1">
    <source>
        <dbReference type="EMBL" id="KGE88587.1"/>
    </source>
</evidence>
<name>A0A098SC22_9BACT</name>
<organism evidence="1 2">
    <name type="scientific">Phaeodactylibacter xiamenensis</name>
    <dbReference type="NCBI Taxonomy" id="1524460"/>
    <lineage>
        <taxon>Bacteria</taxon>
        <taxon>Pseudomonadati</taxon>
        <taxon>Bacteroidota</taxon>
        <taxon>Saprospiria</taxon>
        <taxon>Saprospirales</taxon>
        <taxon>Haliscomenobacteraceae</taxon>
        <taxon>Phaeodactylibacter</taxon>
    </lineage>
</organism>
<sequence>MEEESRFLESLQNLVNVLVNERRTVHYLIDRVDPSENRKAGSRSQRYTFQCLNCQEIVSKKARAKYCDPLCRKQAERKREKALTFFISHQEELVPVIKQLANEVLLCRDKRPADSFKEKQKLP</sequence>
<proteinExistence type="predicted"/>
<reference evidence="1 2" key="1">
    <citation type="journal article" date="2014" name="Int. J. Syst. Evol. Microbiol.">
        <title>Phaeodactylibacter xiamenensis gen. nov., sp. nov., a member of the family Saprospiraceae isolated from the marine alga Phaeodactylum tricornutum.</title>
        <authorList>
            <person name="Chen Z.Jr."/>
            <person name="Lei X."/>
            <person name="Lai Q."/>
            <person name="Li Y."/>
            <person name="Zhang B."/>
            <person name="Zhang J."/>
            <person name="Zhang H."/>
            <person name="Yang L."/>
            <person name="Zheng W."/>
            <person name="Tian Y."/>
            <person name="Yu Z."/>
            <person name="Xu H.Jr."/>
            <person name="Zheng T."/>
        </authorList>
    </citation>
    <scope>NUCLEOTIDE SEQUENCE [LARGE SCALE GENOMIC DNA]</scope>
    <source>
        <strain evidence="1 2">KD52</strain>
    </source>
</reference>
<protein>
    <submittedName>
        <fullName evidence="1">Uncharacterized protein</fullName>
    </submittedName>
</protein>
<evidence type="ECO:0000313" key="2">
    <source>
        <dbReference type="Proteomes" id="UP000029736"/>
    </source>
</evidence>
<dbReference type="AlphaFoldDB" id="A0A098SC22"/>
<accession>A0A098SC22</accession>
<keyword evidence="2" id="KW-1185">Reference proteome</keyword>